<protein>
    <submittedName>
        <fullName evidence="1">DUF177 domain-containing protein</fullName>
    </submittedName>
</protein>
<organism evidence="1 2">
    <name type="scientific">Crassaminicella indica</name>
    <dbReference type="NCBI Taxonomy" id="2855394"/>
    <lineage>
        <taxon>Bacteria</taxon>
        <taxon>Bacillati</taxon>
        <taxon>Bacillota</taxon>
        <taxon>Clostridia</taxon>
        <taxon>Eubacteriales</taxon>
        <taxon>Clostridiaceae</taxon>
        <taxon>Crassaminicella</taxon>
    </lineage>
</organism>
<proteinExistence type="predicted"/>
<dbReference type="PANTHER" id="PTHR34374">
    <property type="entry name" value="LARGE RIBOSOMAL RNA SUBUNIT ACCUMULATION PROTEIN YCED HOMOLOG 1, CHLOROPLASTIC"/>
    <property type="match status" value="1"/>
</dbReference>
<name>A0ABX8RBQ5_9CLOT</name>
<reference evidence="1" key="1">
    <citation type="submission" date="2021-07" db="EMBL/GenBank/DDBJ databases">
        <title>Complete genome sequence of Crassaminicella sp. 143-21, isolated from a deep-sea hydrothermal vent.</title>
        <authorList>
            <person name="Li X."/>
        </authorList>
    </citation>
    <scope>NUCLEOTIDE SEQUENCE</scope>
    <source>
        <strain evidence="1">143-21</strain>
    </source>
</reference>
<accession>A0ABX8RBQ5</accession>
<evidence type="ECO:0000313" key="2">
    <source>
        <dbReference type="Proteomes" id="UP000886818"/>
    </source>
</evidence>
<dbReference type="Pfam" id="PF02620">
    <property type="entry name" value="YceD"/>
    <property type="match status" value="1"/>
</dbReference>
<dbReference type="RefSeq" id="WP_218282580.1">
    <property type="nucleotide sequence ID" value="NZ_CP078093.1"/>
</dbReference>
<dbReference type="InterPro" id="IPR003772">
    <property type="entry name" value="YceD"/>
</dbReference>
<dbReference type="Proteomes" id="UP000886818">
    <property type="component" value="Chromosome"/>
</dbReference>
<evidence type="ECO:0000313" key="1">
    <source>
        <dbReference type="EMBL" id="QXM05882.1"/>
    </source>
</evidence>
<dbReference type="PANTHER" id="PTHR34374:SF1">
    <property type="entry name" value="LARGE RIBOSOMAL RNA SUBUNIT ACCUMULATION PROTEIN YCED HOMOLOG 1, CHLOROPLASTIC"/>
    <property type="match status" value="1"/>
</dbReference>
<gene>
    <name evidence="1" type="ORF">KVH43_11035</name>
</gene>
<dbReference type="EMBL" id="CP078093">
    <property type="protein sequence ID" value="QXM05882.1"/>
    <property type="molecule type" value="Genomic_DNA"/>
</dbReference>
<keyword evidence="2" id="KW-1185">Reference proteome</keyword>
<sequence length="166" mass="18741">MKINLLELKDGSKKELELKVEEKIEALSYFGDEIPLVAPSVFKGRIYNANGDLYIEGSVESTGAFNCYRCLNKFHQKIIGEVHEKLVEENSSDAEMDDYFMIKNNQINISEIIENALISTLPMKIVCNEDCKGLCSVCGKNLNEGKCNCEKNEIDPRLAKLKDLLQ</sequence>